<dbReference type="RefSeq" id="WP_229981459.1">
    <property type="nucleotide sequence ID" value="NZ_JAJJPB010000010.1"/>
</dbReference>
<dbReference type="Proteomes" id="UP001165422">
    <property type="component" value="Unassembled WGS sequence"/>
</dbReference>
<dbReference type="EMBL" id="JAJJPB010000010">
    <property type="protein sequence ID" value="MCC9295115.1"/>
    <property type="molecule type" value="Genomic_DNA"/>
</dbReference>
<dbReference type="SUPFAM" id="SSF46785">
    <property type="entry name" value="Winged helix' DNA-binding domain"/>
    <property type="match status" value="1"/>
</dbReference>
<evidence type="ECO:0000313" key="6">
    <source>
        <dbReference type="EMBL" id="MCC9295115.1"/>
    </source>
</evidence>
<keyword evidence="7" id="KW-1185">Reference proteome</keyword>
<dbReference type="InterPro" id="IPR036390">
    <property type="entry name" value="WH_DNA-bd_sf"/>
</dbReference>
<dbReference type="InterPro" id="IPR005119">
    <property type="entry name" value="LysR_subst-bd"/>
</dbReference>
<proteinExistence type="inferred from homology"/>
<dbReference type="Pfam" id="PF00126">
    <property type="entry name" value="HTH_1"/>
    <property type="match status" value="1"/>
</dbReference>
<dbReference type="InterPro" id="IPR036388">
    <property type="entry name" value="WH-like_DNA-bd_sf"/>
</dbReference>
<dbReference type="PRINTS" id="PR00039">
    <property type="entry name" value="HTHLYSR"/>
</dbReference>
<evidence type="ECO:0000256" key="3">
    <source>
        <dbReference type="ARBA" id="ARBA00023125"/>
    </source>
</evidence>
<evidence type="ECO:0000256" key="1">
    <source>
        <dbReference type="ARBA" id="ARBA00009437"/>
    </source>
</evidence>
<dbReference type="PROSITE" id="PS50931">
    <property type="entry name" value="HTH_LYSR"/>
    <property type="match status" value="1"/>
</dbReference>
<dbReference type="Pfam" id="PF03466">
    <property type="entry name" value="LysR_substrate"/>
    <property type="match status" value="1"/>
</dbReference>
<name>A0ABS8N7Q9_9CLOT</name>
<dbReference type="Gene3D" id="3.40.190.290">
    <property type="match status" value="1"/>
</dbReference>
<accession>A0ABS8N7Q9</accession>
<keyword evidence="3" id="KW-0238">DNA-binding</keyword>
<dbReference type="SUPFAM" id="SSF53850">
    <property type="entry name" value="Periplasmic binding protein-like II"/>
    <property type="match status" value="1"/>
</dbReference>
<dbReference type="Gene3D" id="1.10.10.10">
    <property type="entry name" value="Winged helix-like DNA-binding domain superfamily/Winged helix DNA-binding domain"/>
    <property type="match status" value="1"/>
</dbReference>
<evidence type="ECO:0000259" key="5">
    <source>
        <dbReference type="PROSITE" id="PS50931"/>
    </source>
</evidence>
<protein>
    <submittedName>
        <fullName evidence="6">LysR family transcriptional regulator</fullName>
    </submittedName>
</protein>
<keyword evidence="4" id="KW-0804">Transcription</keyword>
<sequence>MTIRDLEIFIAVAEKGKIGAAAKKLYISQPTVSHAISQIEEEYHVKLFERLSRKLYITDVGKEFLNYARHILANFREMEHYLHHASEQICIHVGASLTVGSFFLGNIISKFEERNPKIRIRVYVDNSKDIIQKIIDGTLDIAVIEGFVNSKDIISDEVYQDEMVLICGKNHPFASKKSIHLSDLKDKDCVLREEGSGTRDFLINLTEGRGIPIIKKWVCHSSDSIINVVAAGQGVSICPKVC</sequence>
<dbReference type="InterPro" id="IPR050950">
    <property type="entry name" value="HTH-type_LysR_regulators"/>
</dbReference>
<comment type="caution">
    <text evidence="6">The sequence shown here is derived from an EMBL/GenBank/DDBJ whole genome shotgun (WGS) entry which is preliminary data.</text>
</comment>
<gene>
    <name evidence="6" type="ORF">LN736_09635</name>
</gene>
<reference evidence="6" key="1">
    <citation type="submission" date="2021-11" db="EMBL/GenBank/DDBJ databases">
        <authorList>
            <person name="Qingchun L."/>
            <person name="Dong Z."/>
            <person name="Zongwei Q."/>
            <person name="Jia Z."/>
            <person name="Duotao L."/>
        </authorList>
    </citation>
    <scope>NUCLEOTIDE SEQUENCE</scope>
    <source>
        <strain evidence="6">WLY-B-L2</strain>
    </source>
</reference>
<evidence type="ECO:0000256" key="2">
    <source>
        <dbReference type="ARBA" id="ARBA00023015"/>
    </source>
</evidence>
<dbReference type="InterPro" id="IPR000847">
    <property type="entry name" value="LysR_HTH_N"/>
</dbReference>
<dbReference type="PANTHER" id="PTHR30419:SF8">
    <property type="entry name" value="NITROGEN ASSIMILATION TRANSCRIPTIONAL ACTIVATOR-RELATED"/>
    <property type="match status" value="1"/>
</dbReference>
<comment type="similarity">
    <text evidence="1">Belongs to the LysR transcriptional regulatory family.</text>
</comment>
<dbReference type="PANTHER" id="PTHR30419">
    <property type="entry name" value="HTH-TYPE TRANSCRIPTIONAL REGULATOR YBHD"/>
    <property type="match status" value="1"/>
</dbReference>
<evidence type="ECO:0000313" key="7">
    <source>
        <dbReference type="Proteomes" id="UP001165422"/>
    </source>
</evidence>
<feature type="domain" description="HTH lysR-type" evidence="5">
    <location>
        <begin position="1"/>
        <end position="58"/>
    </location>
</feature>
<organism evidence="6 7">
    <name type="scientific">Clostridium aromativorans</name>
    <dbReference type="NCBI Taxonomy" id="2836848"/>
    <lineage>
        <taxon>Bacteria</taxon>
        <taxon>Bacillati</taxon>
        <taxon>Bacillota</taxon>
        <taxon>Clostridia</taxon>
        <taxon>Eubacteriales</taxon>
        <taxon>Clostridiaceae</taxon>
        <taxon>Clostridium</taxon>
    </lineage>
</organism>
<evidence type="ECO:0000256" key="4">
    <source>
        <dbReference type="ARBA" id="ARBA00023163"/>
    </source>
</evidence>
<keyword evidence="2" id="KW-0805">Transcription regulation</keyword>